<proteinExistence type="predicted"/>
<dbReference type="GO" id="GO:0016020">
    <property type="term" value="C:membrane"/>
    <property type="evidence" value="ECO:0007669"/>
    <property type="project" value="UniProtKB-SubCell"/>
</dbReference>
<reference evidence="6 7" key="1">
    <citation type="submission" date="2019-08" db="EMBL/GenBank/DDBJ databases">
        <title>Selenomonas sp. mPRGC5 and Selenomonas sp. mPRGC8 isolated from ruminal fluid of dairy goat (Capra hircus).</title>
        <authorList>
            <person name="Poothong S."/>
            <person name="Nuengjamnong C."/>
            <person name="Tanasupawat S."/>
        </authorList>
    </citation>
    <scope>NUCLEOTIDE SEQUENCE [LARGE SCALE GENOMIC DNA]</scope>
    <source>
        <strain evidence="7">mPRGC8</strain>
    </source>
</reference>
<dbReference type="Proteomes" id="UP000322783">
    <property type="component" value="Unassembled WGS sequence"/>
</dbReference>
<feature type="transmembrane region" description="Helical" evidence="5">
    <location>
        <begin position="39"/>
        <end position="58"/>
    </location>
</feature>
<dbReference type="InterPro" id="IPR004710">
    <property type="entry name" value="Bilac:Na_transpt"/>
</dbReference>
<dbReference type="PANTHER" id="PTHR10361:SF28">
    <property type="entry name" value="P3 PROTEIN-RELATED"/>
    <property type="match status" value="1"/>
</dbReference>
<dbReference type="Pfam" id="PF01758">
    <property type="entry name" value="SBF"/>
    <property type="match status" value="1"/>
</dbReference>
<evidence type="ECO:0000256" key="1">
    <source>
        <dbReference type="ARBA" id="ARBA00004141"/>
    </source>
</evidence>
<feature type="transmembrane region" description="Helical" evidence="5">
    <location>
        <begin position="268"/>
        <end position="291"/>
    </location>
</feature>
<protein>
    <submittedName>
        <fullName evidence="6">Bile acid:sodium symporter family protein</fullName>
    </submittedName>
</protein>
<dbReference type="PANTHER" id="PTHR10361">
    <property type="entry name" value="SODIUM-BILE ACID COTRANSPORTER"/>
    <property type="match status" value="1"/>
</dbReference>
<feature type="transmembrane region" description="Helical" evidence="5">
    <location>
        <begin position="157"/>
        <end position="179"/>
    </location>
</feature>
<dbReference type="RefSeq" id="WP_149188201.1">
    <property type="nucleotide sequence ID" value="NZ_VTOZ01000001.1"/>
</dbReference>
<dbReference type="AlphaFoldDB" id="A0A5D6WV73"/>
<dbReference type="InterPro" id="IPR038770">
    <property type="entry name" value="Na+/solute_symporter_sf"/>
</dbReference>
<dbReference type="Gene3D" id="1.20.1530.20">
    <property type="match status" value="1"/>
</dbReference>
<keyword evidence="7" id="KW-1185">Reference proteome</keyword>
<gene>
    <name evidence="6" type="ORF">FZ041_00725</name>
</gene>
<feature type="transmembrane region" description="Helical" evidence="5">
    <location>
        <begin position="191"/>
        <end position="211"/>
    </location>
</feature>
<feature type="transmembrane region" description="Helical" evidence="5">
    <location>
        <begin position="101"/>
        <end position="121"/>
    </location>
</feature>
<keyword evidence="2 5" id="KW-0812">Transmembrane</keyword>
<dbReference type="EMBL" id="VTOZ01000001">
    <property type="protein sequence ID" value="TYZ31069.1"/>
    <property type="molecule type" value="Genomic_DNA"/>
</dbReference>
<sequence length="323" mass="34545">MKSFERLSAFISKYMAVFVILVAAIALIAPWTFKWAAPKITILLGIVMFGMGMTLRLRDFKLVFQRPKDVFVGALAQFTIMPALAWLLAKGFGLPPELAAGVILVGTCPGGTSSNVMTYLARGDVALSVSMTMTTTVLAPIVTPLLTWWLAGEWVEISLAAMMMSIVQVVILPIVLGIVINSFFEETVQKIVKLLPLVSVVAIVLIVGGVVAVSSQRILETGLLIMLVVMLHNLLGYSIGFLIAKALHMNVAKAKAISIEVGMQNSGLATSLAMLHFGAAAAIPGAIFSVWHNISGSLAANYLSSHMNKEPETPTYETANAGR</sequence>
<keyword evidence="4 5" id="KW-0472">Membrane</keyword>
<evidence type="ECO:0000256" key="5">
    <source>
        <dbReference type="SAM" id="Phobius"/>
    </source>
</evidence>
<evidence type="ECO:0000256" key="4">
    <source>
        <dbReference type="ARBA" id="ARBA00023136"/>
    </source>
</evidence>
<feature type="transmembrane region" description="Helical" evidence="5">
    <location>
        <begin position="12"/>
        <end position="33"/>
    </location>
</feature>
<evidence type="ECO:0000256" key="2">
    <source>
        <dbReference type="ARBA" id="ARBA00022692"/>
    </source>
</evidence>
<organism evidence="6 7">
    <name type="scientific">Selenomonas caprae</name>
    <dbReference type="NCBI Taxonomy" id="2606905"/>
    <lineage>
        <taxon>Bacteria</taxon>
        <taxon>Bacillati</taxon>
        <taxon>Bacillota</taxon>
        <taxon>Negativicutes</taxon>
        <taxon>Selenomonadales</taxon>
        <taxon>Selenomonadaceae</taxon>
        <taxon>Selenomonas</taxon>
    </lineage>
</organism>
<dbReference type="InterPro" id="IPR002657">
    <property type="entry name" value="BilAc:Na_symport/Acr3"/>
</dbReference>
<evidence type="ECO:0000313" key="6">
    <source>
        <dbReference type="EMBL" id="TYZ31069.1"/>
    </source>
</evidence>
<feature type="transmembrane region" description="Helical" evidence="5">
    <location>
        <begin position="223"/>
        <end position="247"/>
    </location>
</feature>
<comment type="caution">
    <text evidence="6">The sequence shown here is derived from an EMBL/GenBank/DDBJ whole genome shotgun (WGS) entry which is preliminary data.</text>
</comment>
<comment type="subcellular location">
    <subcellularLocation>
        <location evidence="1">Membrane</location>
        <topology evidence="1">Multi-pass membrane protein</topology>
    </subcellularLocation>
</comment>
<evidence type="ECO:0000313" key="7">
    <source>
        <dbReference type="Proteomes" id="UP000322783"/>
    </source>
</evidence>
<accession>A0A5D6WV73</accession>
<feature type="transmembrane region" description="Helical" evidence="5">
    <location>
        <begin position="133"/>
        <end position="151"/>
    </location>
</feature>
<keyword evidence="3 5" id="KW-1133">Transmembrane helix</keyword>
<name>A0A5D6WV73_9FIRM</name>
<feature type="transmembrane region" description="Helical" evidence="5">
    <location>
        <begin position="70"/>
        <end position="89"/>
    </location>
</feature>
<evidence type="ECO:0000256" key="3">
    <source>
        <dbReference type="ARBA" id="ARBA00022989"/>
    </source>
</evidence>